<evidence type="ECO:0000256" key="8">
    <source>
        <dbReference type="ARBA" id="ARBA00022801"/>
    </source>
</evidence>
<dbReference type="Pfam" id="PF07943">
    <property type="entry name" value="PBP5_C"/>
    <property type="match status" value="1"/>
</dbReference>
<feature type="active site" evidence="13">
    <location>
        <position position="128"/>
    </location>
</feature>
<protein>
    <recommendedName>
        <fullName evidence="4">serine-type D-Ala-D-Ala carboxypeptidase</fullName>
        <ecNumber evidence="4">3.4.16.4</ecNumber>
    </recommendedName>
</protein>
<evidence type="ECO:0000256" key="1">
    <source>
        <dbReference type="ARBA" id="ARBA00003217"/>
    </source>
</evidence>
<dbReference type="PANTHER" id="PTHR21581">
    <property type="entry name" value="D-ALANYL-D-ALANINE CARBOXYPEPTIDASE"/>
    <property type="match status" value="1"/>
</dbReference>
<dbReference type="SUPFAM" id="SSF56601">
    <property type="entry name" value="beta-lactamase/transpeptidase-like"/>
    <property type="match status" value="1"/>
</dbReference>
<evidence type="ECO:0000313" key="19">
    <source>
        <dbReference type="Proteomes" id="UP000050969"/>
    </source>
</evidence>
<dbReference type="InterPro" id="IPR001967">
    <property type="entry name" value="Peptidase_S11_N"/>
</dbReference>
<dbReference type="AlphaFoldDB" id="A0A0R2MS22"/>
<keyword evidence="6" id="KW-0645">Protease</keyword>
<dbReference type="InterPro" id="IPR037167">
    <property type="entry name" value="Peptidase_S11_C_sf"/>
</dbReference>
<keyword evidence="19" id="KW-1185">Reference proteome</keyword>
<feature type="chain" id="PRO_5039056053" description="serine-type D-Ala-D-Ala carboxypeptidase" evidence="16">
    <location>
        <begin position="23"/>
        <end position="430"/>
    </location>
</feature>
<evidence type="ECO:0000256" key="4">
    <source>
        <dbReference type="ARBA" id="ARBA00012448"/>
    </source>
</evidence>
<keyword evidence="8" id="KW-0378">Hydrolase</keyword>
<dbReference type="GO" id="GO:0009002">
    <property type="term" value="F:serine-type D-Ala-D-Ala carboxypeptidase activity"/>
    <property type="evidence" value="ECO:0007669"/>
    <property type="project" value="UniProtKB-EC"/>
</dbReference>
<dbReference type="PATRIC" id="fig|1293598.4.peg.1228"/>
<name>A0A0R2MS22_9LACO</name>
<dbReference type="GO" id="GO:0008360">
    <property type="term" value="P:regulation of cell shape"/>
    <property type="evidence" value="ECO:0007669"/>
    <property type="project" value="UniProtKB-KW"/>
</dbReference>
<dbReference type="Gene3D" id="2.60.410.10">
    <property type="entry name" value="D-Ala-D-Ala carboxypeptidase, C-terminal domain"/>
    <property type="match status" value="1"/>
</dbReference>
<evidence type="ECO:0000256" key="16">
    <source>
        <dbReference type="SAM" id="SignalP"/>
    </source>
</evidence>
<evidence type="ECO:0000256" key="10">
    <source>
        <dbReference type="ARBA" id="ARBA00022984"/>
    </source>
</evidence>
<dbReference type="Gene3D" id="3.40.710.10">
    <property type="entry name" value="DD-peptidase/beta-lactamase superfamily"/>
    <property type="match status" value="1"/>
</dbReference>
<dbReference type="InterPro" id="IPR012338">
    <property type="entry name" value="Beta-lactam/transpept-like"/>
</dbReference>
<dbReference type="InterPro" id="IPR018044">
    <property type="entry name" value="Peptidase_S11"/>
</dbReference>
<comment type="caution">
    <text evidence="18">The sequence shown here is derived from an EMBL/GenBank/DDBJ whole genome shotgun (WGS) entry which is preliminary data.</text>
</comment>
<dbReference type="SMART" id="SM00936">
    <property type="entry name" value="PBP5_C"/>
    <property type="match status" value="1"/>
</dbReference>
<feature type="binding site" evidence="14">
    <location>
        <position position="255"/>
    </location>
    <ligand>
        <name>substrate</name>
    </ligand>
</feature>
<dbReference type="PANTHER" id="PTHR21581:SF11">
    <property type="entry name" value="D-ALANYL-D-ALANINE CARBOXYPEPTIDASE DACA"/>
    <property type="match status" value="1"/>
</dbReference>
<evidence type="ECO:0000256" key="3">
    <source>
        <dbReference type="ARBA" id="ARBA00007164"/>
    </source>
</evidence>
<evidence type="ECO:0000256" key="14">
    <source>
        <dbReference type="PIRSR" id="PIRSR618044-2"/>
    </source>
</evidence>
<evidence type="ECO:0000256" key="13">
    <source>
        <dbReference type="PIRSR" id="PIRSR618044-1"/>
    </source>
</evidence>
<dbReference type="GO" id="GO:0071555">
    <property type="term" value="P:cell wall organization"/>
    <property type="evidence" value="ECO:0007669"/>
    <property type="project" value="UniProtKB-KW"/>
</dbReference>
<dbReference type="GO" id="GO:0006508">
    <property type="term" value="P:proteolysis"/>
    <property type="evidence" value="ECO:0007669"/>
    <property type="project" value="UniProtKB-KW"/>
</dbReference>
<dbReference type="GO" id="GO:0009252">
    <property type="term" value="P:peptidoglycan biosynthetic process"/>
    <property type="evidence" value="ECO:0007669"/>
    <property type="project" value="UniProtKB-UniPathway"/>
</dbReference>
<comment type="similarity">
    <text evidence="3 15">Belongs to the peptidase S11 family.</text>
</comment>
<dbReference type="UniPathway" id="UPA00219"/>
<evidence type="ECO:0000313" key="18">
    <source>
        <dbReference type="EMBL" id="KRO16383.1"/>
    </source>
</evidence>
<comment type="pathway">
    <text evidence="2">Cell wall biogenesis; peptidoglycan biosynthesis.</text>
</comment>
<evidence type="ECO:0000256" key="12">
    <source>
        <dbReference type="ARBA" id="ARBA00034000"/>
    </source>
</evidence>
<gene>
    <name evidence="18" type="ORF">IV56_GL001165</name>
</gene>
<organism evidence="18 19">
    <name type="scientific">Lacticaseibacillus saniviri JCM 17471 = DSM 24301</name>
    <dbReference type="NCBI Taxonomy" id="1293598"/>
    <lineage>
        <taxon>Bacteria</taxon>
        <taxon>Bacillati</taxon>
        <taxon>Bacillota</taxon>
        <taxon>Bacilli</taxon>
        <taxon>Lactobacillales</taxon>
        <taxon>Lactobacillaceae</taxon>
        <taxon>Lacticaseibacillus</taxon>
    </lineage>
</organism>
<dbReference type="Proteomes" id="UP000050969">
    <property type="component" value="Unassembled WGS sequence"/>
</dbReference>
<keyword evidence="7 16" id="KW-0732">Signal</keyword>
<evidence type="ECO:0000256" key="7">
    <source>
        <dbReference type="ARBA" id="ARBA00022729"/>
    </source>
</evidence>
<proteinExistence type="inferred from homology"/>
<comment type="catalytic activity">
    <reaction evidence="12">
        <text>Preferential cleavage: (Ac)2-L-Lys-D-Ala-|-D-Ala. Also transpeptidation of peptidyl-alanyl moieties that are N-acyl substituents of D-alanine.</text>
        <dbReference type="EC" id="3.4.16.4"/>
    </reaction>
</comment>
<dbReference type="PRINTS" id="PR00725">
    <property type="entry name" value="DADACBPTASE1"/>
</dbReference>
<dbReference type="InterPro" id="IPR012907">
    <property type="entry name" value="Peptidase_S11_C"/>
</dbReference>
<keyword evidence="9" id="KW-0133">Cell shape</keyword>
<dbReference type="InterPro" id="IPR015956">
    <property type="entry name" value="Peniciliin-bd_prot_C_sf"/>
</dbReference>
<comment type="function">
    <text evidence="1">Removes C-terminal D-alanyl residues from sugar-peptide cell wall precursors.</text>
</comment>
<keyword evidence="10" id="KW-0573">Peptidoglycan synthesis</keyword>
<accession>A0A0R2MS22</accession>
<dbReference type="EMBL" id="JQCE01000038">
    <property type="protein sequence ID" value="KRO16383.1"/>
    <property type="molecule type" value="Genomic_DNA"/>
</dbReference>
<keyword evidence="11" id="KW-0961">Cell wall biogenesis/degradation</keyword>
<feature type="signal peptide" evidence="16">
    <location>
        <begin position="1"/>
        <end position="22"/>
    </location>
</feature>
<dbReference type="EC" id="3.4.16.4" evidence="4"/>
<evidence type="ECO:0000256" key="15">
    <source>
        <dbReference type="RuleBase" id="RU004016"/>
    </source>
</evidence>
<evidence type="ECO:0000256" key="2">
    <source>
        <dbReference type="ARBA" id="ARBA00004752"/>
    </source>
</evidence>
<keyword evidence="5 18" id="KW-0121">Carboxypeptidase</keyword>
<evidence type="ECO:0000256" key="5">
    <source>
        <dbReference type="ARBA" id="ARBA00022645"/>
    </source>
</evidence>
<feature type="active site" description="Proton acceptor" evidence="13">
    <location>
        <position position="67"/>
    </location>
</feature>
<evidence type="ECO:0000256" key="11">
    <source>
        <dbReference type="ARBA" id="ARBA00023316"/>
    </source>
</evidence>
<dbReference type="SUPFAM" id="SSF69189">
    <property type="entry name" value="Penicillin-binding protein associated domain"/>
    <property type="match status" value="1"/>
</dbReference>
<reference evidence="18 19" key="1">
    <citation type="journal article" date="2015" name="Genome Announc.">
        <title>Expanding the biotechnology potential of lactobacilli through comparative genomics of 213 strains and associated genera.</title>
        <authorList>
            <person name="Sun Z."/>
            <person name="Harris H.M."/>
            <person name="McCann A."/>
            <person name="Guo C."/>
            <person name="Argimon S."/>
            <person name="Zhang W."/>
            <person name="Yang X."/>
            <person name="Jeffery I.B."/>
            <person name="Cooney J.C."/>
            <person name="Kagawa T.F."/>
            <person name="Liu W."/>
            <person name="Song Y."/>
            <person name="Salvetti E."/>
            <person name="Wrobel A."/>
            <person name="Rasinkangas P."/>
            <person name="Parkhill J."/>
            <person name="Rea M.C."/>
            <person name="O'Sullivan O."/>
            <person name="Ritari J."/>
            <person name="Douillard F.P."/>
            <person name="Paul Ross R."/>
            <person name="Yang R."/>
            <person name="Briner A.E."/>
            <person name="Felis G.E."/>
            <person name="de Vos W.M."/>
            <person name="Barrangou R."/>
            <person name="Klaenhammer T.R."/>
            <person name="Caufield P.W."/>
            <person name="Cui Y."/>
            <person name="Zhang H."/>
            <person name="O'Toole P.W."/>
        </authorList>
    </citation>
    <scope>NUCLEOTIDE SEQUENCE [LARGE SCALE GENOMIC DNA]</scope>
    <source>
        <strain evidence="18 19">DSM 24301</strain>
    </source>
</reference>
<feature type="domain" description="Peptidase S11 D-Ala-D-Ala carboxypeptidase A C-terminal" evidence="17">
    <location>
        <begin position="308"/>
        <end position="411"/>
    </location>
</feature>
<evidence type="ECO:0000259" key="17">
    <source>
        <dbReference type="SMART" id="SM00936"/>
    </source>
</evidence>
<sequence length="430" mass="45994">MKYWKYLVTVLLSVVMITSAPAAVSQAATAPTISVDAKAALAVDAKSGQILYANQADTVLPIASMTKMIGIYLVLDAIHSGKLQWDQQITPDPVAYKISQNHELSNVPLRSDGKYTVKELYEASLIYSANAAMMLLGDIVSGSQAKFVQKMQQQLQAWGIHDATIVNTTGLNNSALGTAIVPGTDKNAENMMSARSVAIVAQHLLTDYPQVLETTKITKKTFHAGTSDAIVMDNFNHMLPGLSAADATLPVDGLKTGTTDLAGENFTGTVAKEGRRIITVVMHANGEGGDNKRFVQTAKLMHYALDEFKPVTLATAGQPLSTAKSVTVKYGADDKVAIAPNRSLTAYVPKDAGNASVVYRYTATKKQLTAPETKGTKVGSVAVTVNGQPLQFLDQSQAAPLTLTTTKTVKKANFFVLIFRGIGEFFSNLF</sequence>
<dbReference type="STRING" id="1293598.IV56_GL001165"/>
<dbReference type="Pfam" id="PF00768">
    <property type="entry name" value="Peptidase_S11"/>
    <property type="match status" value="1"/>
</dbReference>
<feature type="active site" description="Acyl-ester intermediate" evidence="13">
    <location>
        <position position="64"/>
    </location>
</feature>
<evidence type="ECO:0000256" key="6">
    <source>
        <dbReference type="ARBA" id="ARBA00022670"/>
    </source>
</evidence>
<evidence type="ECO:0000256" key="9">
    <source>
        <dbReference type="ARBA" id="ARBA00022960"/>
    </source>
</evidence>